<dbReference type="PANTHER" id="PTHR33608">
    <property type="entry name" value="BLL2464 PROTEIN"/>
    <property type="match status" value="1"/>
</dbReference>
<protein>
    <submittedName>
        <fullName evidence="3">DUF58 domain-containing protein</fullName>
    </submittedName>
</protein>
<proteinExistence type="predicted"/>
<evidence type="ECO:0000256" key="1">
    <source>
        <dbReference type="SAM" id="Phobius"/>
    </source>
</evidence>
<keyword evidence="1" id="KW-0812">Transmembrane</keyword>
<keyword evidence="1" id="KW-1133">Transmembrane helix</keyword>
<sequence length="443" mass="50198">MKPSRLMLAWLFILLACGIVTGTFRVLAFVVPANLMAINWGLLLALLTLAMLDAVRLKRLPSPRVKRQLPGSLALGRWSEVQLTVEHDFAQPLNVQVFDHVPPGLDFEHLPLTVELQPGQYSRIDYRLRPLKRGHFSFAQCEISLPSPLGLWSEKRLLNVTDNTRVYPDFAHLYGGQLLAVDNWLSQLGVRQRQRRGLGLEFHQLREFREGDSLRQIDWKATARQRTPIAREYQDERDQQIIFMLDCGRRMRSQDGELSHFDHALNACLLLSYVALRQGDAVGFSTFASEQSRYLAPVKGTGQLNVLLNTVYDLSSSQRSADYQAAITQLLARQKRRALVVLVTNLRDEDGEELLSAVKRLGKQHRVLVASLREDVLDSVRDAPVQTLQEALNYCGTVDYLNARTENHERLSAHGVSVMDTRPSELGPALVTQYLSWKRAGKL</sequence>
<evidence type="ECO:0000259" key="2">
    <source>
        <dbReference type="Pfam" id="PF01882"/>
    </source>
</evidence>
<feature type="transmembrane region" description="Helical" evidence="1">
    <location>
        <begin position="38"/>
        <end position="57"/>
    </location>
</feature>
<dbReference type="InterPro" id="IPR036465">
    <property type="entry name" value="vWFA_dom_sf"/>
</dbReference>
<reference evidence="3" key="1">
    <citation type="submission" date="2024-06" db="EMBL/GenBank/DDBJ databases">
        <title>The Caenorhabditis elegans bacterial microbiome influences microsporidia infection through nutrient limitation and inhibiting parasite invasion.</title>
        <authorList>
            <person name="Tamim El Jarkass H."/>
            <person name="Castelblanco S."/>
            <person name="Kaur M."/>
            <person name="Wan Y.C."/>
            <person name="Ellis A.E."/>
            <person name="Sheldon R.D."/>
            <person name="Lien E.C."/>
            <person name="Burton N.O."/>
            <person name="Wright G.D."/>
            <person name="Reinke A.W."/>
        </authorList>
    </citation>
    <scope>NUCLEOTIDE SEQUENCE</scope>
    <source>
        <strain evidence="3">MYb327</strain>
    </source>
</reference>
<dbReference type="PROSITE" id="PS51257">
    <property type="entry name" value="PROKAR_LIPOPROTEIN"/>
    <property type="match status" value="1"/>
</dbReference>
<dbReference type="InterPro" id="IPR002881">
    <property type="entry name" value="DUF58"/>
</dbReference>
<dbReference type="Gene3D" id="3.40.50.410">
    <property type="entry name" value="von Willebrand factor, type A domain"/>
    <property type="match status" value="1"/>
</dbReference>
<evidence type="ECO:0000313" key="3">
    <source>
        <dbReference type="EMBL" id="XCG74721.1"/>
    </source>
</evidence>
<keyword evidence="1" id="KW-0472">Membrane</keyword>
<dbReference type="SUPFAM" id="SSF53300">
    <property type="entry name" value="vWA-like"/>
    <property type="match status" value="1"/>
</dbReference>
<name>A0AAU8E3Z9_9PSED</name>
<dbReference type="AlphaFoldDB" id="A0AAU8E3Z9"/>
<dbReference type="EMBL" id="CP159258">
    <property type="protein sequence ID" value="XCG74721.1"/>
    <property type="molecule type" value="Genomic_DNA"/>
</dbReference>
<accession>A0AAU8E3Z9</accession>
<gene>
    <name evidence="3" type="ORF">ABVN21_01115</name>
</gene>
<dbReference type="Pfam" id="PF01882">
    <property type="entry name" value="DUF58"/>
    <property type="match status" value="1"/>
</dbReference>
<dbReference type="PANTHER" id="PTHR33608:SF3">
    <property type="entry name" value="SLR2013 PROTEIN"/>
    <property type="match status" value="1"/>
</dbReference>
<dbReference type="RefSeq" id="WP_339555369.1">
    <property type="nucleotide sequence ID" value="NZ_CP159258.1"/>
</dbReference>
<feature type="domain" description="DUF58" evidence="2">
    <location>
        <begin position="205"/>
        <end position="377"/>
    </location>
</feature>
<organism evidence="3">
    <name type="scientific">Pseudomonas sp. MYb327</name>
    <dbReference type="NCBI Taxonomy" id="2745230"/>
    <lineage>
        <taxon>Bacteria</taxon>
        <taxon>Pseudomonadati</taxon>
        <taxon>Pseudomonadota</taxon>
        <taxon>Gammaproteobacteria</taxon>
        <taxon>Pseudomonadales</taxon>
        <taxon>Pseudomonadaceae</taxon>
        <taxon>Pseudomonas</taxon>
    </lineage>
</organism>